<comment type="caution">
    <text evidence="8">The sequence shown here is derived from an EMBL/GenBank/DDBJ whole genome shotgun (WGS) entry which is preliminary data.</text>
</comment>
<keyword evidence="5" id="KW-0012">Acyltransferase</keyword>
<comment type="similarity">
    <text evidence="1">Belongs to the FemABX family.</text>
</comment>
<evidence type="ECO:0000256" key="5">
    <source>
        <dbReference type="ARBA" id="ARBA00023315"/>
    </source>
</evidence>
<keyword evidence="2" id="KW-0808">Transferase</keyword>
<proteinExistence type="inferred from homology"/>
<evidence type="ECO:0000313" key="9">
    <source>
        <dbReference type="Proteomes" id="UP000197068"/>
    </source>
</evidence>
<keyword evidence="6" id="KW-0961">Cell wall biogenesis/degradation</keyword>
<dbReference type="InterPro" id="IPR016181">
    <property type="entry name" value="Acyl_CoA_acyltransferase"/>
</dbReference>
<dbReference type="InterPro" id="IPR050644">
    <property type="entry name" value="PG_Glycine_Bridge_Synth"/>
</dbReference>
<protein>
    <recommendedName>
        <fullName evidence="7">BioF2-like acetyltransferase domain-containing protein</fullName>
    </recommendedName>
</protein>
<evidence type="ECO:0000256" key="4">
    <source>
        <dbReference type="ARBA" id="ARBA00022984"/>
    </source>
</evidence>
<evidence type="ECO:0000259" key="7">
    <source>
        <dbReference type="Pfam" id="PF13480"/>
    </source>
</evidence>
<evidence type="ECO:0000313" key="8">
    <source>
        <dbReference type="EMBL" id="GAW95523.1"/>
    </source>
</evidence>
<dbReference type="SUPFAM" id="SSF55729">
    <property type="entry name" value="Acyl-CoA N-acyltransferases (Nat)"/>
    <property type="match status" value="1"/>
</dbReference>
<keyword evidence="3" id="KW-0133">Cell shape</keyword>
<evidence type="ECO:0000256" key="1">
    <source>
        <dbReference type="ARBA" id="ARBA00009943"/>
    </source>
</evidence>
<dbReference type="Pfam" id="PF13480">
    <property type="entry name" value="Acetyltransf_6"/>
    <property type="match status" value="1"/>
</dbReference>
<dbReference type="PANTHER" id="PTHR36174">
    <property type="entry name" value="LIPID II:GLYCINE GLYCYLTRANSFERASE"/>
    <property type="match status" value="1"/>
</dbReference>
<dbReference type="Proteomes" id="UP000197068">
    <property type="component" value="Unassembled WGS sequence"/>
</dbReference>
<dbReference type="Gene3D" id="3.40.630.30">
    <property type="match status" value="1"/>
</dbReference>
<dbReference type="InterPro" id="IPR017469">
    <property type="entry name" value="PEP-CTERM_FemAB-rel"/>
</dbReference>
<dbReference type="PROSITE" id="PS51191">
    <property type="entry name" value="FEMABX"/>
    <property type="match status" value="1"/>
</dbReference>
<evidence type="ECO:0000256" key="6">
    <source>
        <dbReference type="ARBA" id="ARBA00023316"/>
    </source>
</evidence>
<keyword evidence="4" id="KW-0573">Peptidoglycan synthesis</keyword>
<feature type="domain" description="BioF2-like acetyltransferase" evidence="7">
    <location>
        <begin position="152"/>
        <end position="289"/>
    </location>
</feature>
<dbReference type="EMBL" id="BDQM01000006">
    <property type="protein sequence ID" value="GAW95523.1"/>
    <property type="molecule type" value="Genomic_DNA"/>
</dbReference>
<dbReference type="InterPro" id="IPR003447">
    <property type="entry name" value="FEMABX"/>
</dbReference>
<gene>
    <name evidence="8" type="ORF">MTCD1_01126</name>
</gene>
<dbReference type="InterPro" id="IPR038740">
    <property type="entry name" value="BioF2-like_GNAT_dom"/>
</dbReference>
<organism evidence="8 9">
    <name type="scientific">Colwellia marinimaniae</name>
    <dbReference type="NCBI Taxonomy" id="1513592"/>
    <lineage>
        <taxon>Bacteria</taxon>
        <taxon>Pseudomonadati</taxon>
        <taxon>Pseudomonadota</taxon>
        <taxon>Gammaproteobacteria</taxon>
        <taxon>Alteromonadales</taxon>
        <taxon>Colwelliaceae</taxon>
        <taxon>Colwellia</taxon>
    </lineage>
</organism>
<name>A0ABQ0MT41_9GAMM</name>
<dbReference type="RefSeq" id="WP_057183463.1">
    <property type="nucleotide sequence ID" value="NZ_BDQM01000006.1"/>
</dbReference>
<dbReference type="PANTHER" id="PTHR36174:SF1">
    <property type="entry name" value="LIPID II:GLYCINE GLYCYLTRANSFERASE"/>
    <property type="match status" value="1"/>
</dbReference>
<keyword evidence="9" id="KW-1185">Reference proteome</keyword>
<reference evidence="8 9" key="1">
    <citation type="submission" date="2017-06" db="EMBL/GenBank/DDBJ databases">
        <title>Whole Genome Sequences of Colwellia marinimaniae MTCD1.</title>
        <authorList>
            <person name="Kusumoto H."/>
            <person name="Inoue M."/>
            <person name="Tanikawa K."/>
            <person name="Maeji H."/>
            <person name="Cameron J.H."/>
            <person name="Bartlett D.H."/>
        </authorList>
    </citation>
    <scope>NUCLEOTIDE SEQUENCE [LARGE SCALE GENOMIC DNA]</scope>
    <source>
        <strain evidence="8 9">MTCD1</strain>
    </source>
</reference>
<evidence type="ECO:0000256" key="2">
    <source>
        <dbReference type="ARBA" id="ARBA00022679"/>
    </source>
</evidence>
<dbReference type="NCBIfam" id="TIGR03019">
    <property type="entry name" value="pepcterm_femAB"/>
    <property type="match status" value="1"/>
</dbReference>
<sequence>MTNSKLAITTITASESILWDQYVQQHKGHSPYHLFAYLTAIETAYAHQVYYFVAKKNSKIVGVLPLVNIRIPFKGSSLCSLPFCDVGGCLADDNEIKKLLEIKASALKLTLKAKSIEYRERTKINNNAQFEGKKVSMLLPLPATSDELFSGFKSKLRSQIRKAEKNGLTYELGTNQQFIDEFYAVFSENMLRLGSPVHSKKWIESICEQYKEQCVIAVIKLDGVAVGAGIVLFSNDKACIPWASTRAEYNRLSPNMMLYWALLKFVTEQGCTEFDFGRSTFNEGTYRFKQQWGAQPVLLDWREDIQTAAQPEVASGNSRIKSLVEKIWKKLPLAVANTIGPKLRRYISL</sequence>
<evidence type="ECO:0000256" key="3">
    <source>
        <dbReference type="ARBA" id="ARBA00022960"/>
    </source>
</evidence>
<accession>A0ABQ0MT41</accession>